<feature type="transmembrane region" description="Helical" evidence="4">
    <location>
        <begin position="282"/>
        <end position="303"/>
    </location>
</feature>
<evidence type="ECO:0000256" key="2">
    <source>
        <dbReference type="ARBA" id="ARBA00022989"/>
    </source>
</evidence>
<keyword evidence="2 4" id="KW-1133">Transmembrane helix</keyword>
<dbReference type="PROSITE" id="PS50850">
    <property type="entry name" value="MFS"/>
    <property type="match status" value="1"/>
</dbReference>
<dbReference type="OrthoDB" id="9764259at2"/>
<name>A0A1X9N3K2_9GAMM</name>
<feature type="transmembrane region" description="Helical" evidence="4">
    <location>
        <begin position="153"/>
        <end position="172"/>
    </location>
</feature>
<feature type="transmembrane region" description="Helical" evidence="4">
    <location>
        <begin position="94"/>
        <end position="112"/>
    </location>
</feature>
<feature type="transmembrane region" description="Helical" evidence="4">
    <location>
        <begin position="310"/>
        <end position="330"/>
    </location>
</feature>
<dbReference type="InterPro" id="IPR020846">
    <property type="entry name" value="MFS_dom"/>
</dbReference>
<evidence type="ECO:0000256" key="4">
    <source>
        <dbReference type="SAM" id="Phobius"/>
    </source>
</evidence>
<evidence type="ECO:0000313" key="6">
    <source>
        <dbReference type="EMBL" id="ARN72770.1"/>
    </source>
</evidence>
<keyword evidence="7" id="KW-1185">Reference proteome</keyword>
<reference evidence="6 7" key="1">
    <citation type="submission" date="2016-11" db="EMBL/GenBank/DDBJ databases">
        <title>Trade-off between light-utilization and light-protection in marine flavobacteria.</title>
        <authorList>
            <person name="Kumagai Y."/>
        </authorList>
    </citation>
    <scope>NUCLEOTIDE SEQUENCE [LARGE SCALE GENOMIC DNA]</scope>
    <source>
        <strain evidence="6 7">NBRC 107125</strain>
    </source>
</reference>
<dbReference type="Proteomes" id="UP000193450">
    <property type="component" value="Chromosome"/>
</dbReference>
<protein>
    <recommendedName>
        <fullName evidence="5">Major facilitator superfamily (MFS) profile domain-containing protein</fullName>
    </recommendedName>
</protein>
<dbReference type="PANTHER" id="PTHR23524:SF1">
    <property type="entry name" value="MRH DOMAIN-CONTAINING PROTEIN-RELATED"/>
    <property type="match status" value="1"/>
</dbReference>
<feature type="transmembrane region" description="Helical" evidence="4">
    <location>
        <begin position="336"/>
        <end position="360"/>
    </location>
</feature>
<dbReference type="PANTHER" id="PTHR23524">
    <property type="entry name" value="TRANSPORTER, PUTATIVE (AFU_ORTHOLOGUE AFUA_8G04850)-RELATED"/>
    <property type="match status" value="1"/>
</dbReference>
<feature type="transmembrane region" description="Helical" evidence="4">
    <location>
        <begin position="63"/>
        <end position="82"/>
    </location>
</feature>
<evidence type="ECO:0000256" key="3">
    <source>
        <dbReference type="ARBA" id="ARBA00023136"/>
    </source>
</evidence>
<dbReference type="SUPFAM" id="SSF103473">
    <property type="entry name" value="MFS general substrate transporter"/>
    <property type="match status" value="1"/>
</dbReference>
<organism evidence="6 7">
    <name type="scientific">Oceanicoccus sagamiensis</name>
    <dbReference type="NCBI Taxonomy" id="716816"/>
    <lineage>
        <taxon>Bacteria</taxon>
        <taxon>Pseudomonadati</taxon>
        <taxon>Pseudomonadota</taxon>
        <taxon>Gammaproteobacteria</taxon>
        <taxon>Cellvibrionales</taxon>
        <taxon>Spongiibacteraceae</taxon>
        <taxon>Oceanicoccus</taxon>
    </lineage>
</organism>
<dbReference type="Gene3D" id="1.20.1250.20">
    <property type="entry name" value="MFS general substrate transporter like domains"/>
    <property type="match status" value="1"/>
</dbReference>
<evidence type="ECO:0000259" key="5">
    <source>
        <dbReference type="PROSITE" id="PS50850"/>
    </source>
</evidence>
<evidence type="ECO:0000313" key="7">
    <source>
        <dbReference type="Proteomes" id="UP000193450"/>
    </source>
</evidence>
<gene>
    <name evidence="6" type="ORF">BST96_00760</name>
</gene>
<dbReference type="GO" id="GO:0022857">
    <property type="term" value="F:transmembrane transporter activity"/>
    <property type="evidence" value="ECO:0007669"/>
    <property type="project" value="InterPro"/>
</dbReference>
<feature type="transmembrane region" description="Helical" evidence="4">
    <location>
        <begin position="25"/>
        <end position="43"/>
    </location>
</feature>
<dbReference type="STRING" id="716816.BST96_00760"/>
<sequence length="429" mass="46220">MSKASLVNRFGPITLADQVLPRHVLVFYLAAFFGVCIVTFLNSAQPYLLTELLHIPKQEQGPLAGRLSGFQEVIVILTAGPLGVWSDRLPRRSIYAVGYTILAFGFFCYPLVTSVEWLYLVRFIFAIGISCYAVALASLAVDYPRNSDRGKFLALQVVVTGMAIFLFARPVLGQLASWYAGAGYDPVTTGKMTFWTVSVLCLFNALLTAFLLKPGLATSSEQRVELMPMLKEGFQLAKSQPAIGLSYLTAFATRGDFAVITLFMSLWFTQTTVDTGAGIGDFYARFGAIQVVALAWAPFMGLILDRIDRINGIILAMIIATIAYTSLIMVDDPRGGLMWVSVVLLGFAETSTIMAGNALVGESAPIRQRGVVLGVFTVLGGCGIFAASVFGGMLFAVLPAGPFLFMAAVNLAVMVVALRVKKTMASAAQ</sequence>
<dbReference type="AlphaFoldDB" id="A0A1X9N3K2"/>
<keyword evidence="1 4" id="KW-0812">Transmembrane</keyword>
<dbReference type="Pfam" id="PF07690">
    <property type="entry name" value="MFS_1"/>
    <property type="match status" value="1"/>
</dbReference>
<feature type="transmembrane region" description="Helical" evidence="4">
    <location>
        <begin position="192"/>
        <end position="212"/>
    </location>
</feature>
<feature type="domain" description="Major facilitator superfamily (MFS) profile" evidence="5">
    <location>
        <begin position="23"/>
        <end position="425"/>
    </location>
</feature>
<evidence type="ECO:0000256" key="1">
    <source>
        <dbReference type="ARBA" id="ARBA00022692"/>
    </source>
</evidence>
<dbReference type="KEGG" id="osg:BST96_00760"/>
<dbReference type="InterPro" id="IPR036259">
    <property type="entry name" value="MFS_trans_sf"/>
</dbReference>
<feature type="transmembrane region" description="Helical" evidence="4">
    <location>
        <begin position="403"/>
        <end position="420"/>
    </location>
</feature>
<keyword evidence="3 4" id="KW-0472">Membrane</keyword>
<dbReference type="InterPro" id="IPR011701">
    <property type="entry name" value="MFS"/>
</dbReference>
<feature type="transmembrane region" description="Helical" evidence="4">
    <location>
        <begin position="372"/>
        <end position="397"/>
    </location>
</feature>
<accession>A0A1X9N3K2</accession>
<feature type="transmembrane region" description="Helical" evidence="4">
    <location>
        <begin position="118"/>
        <end position="141"/>
    </location>
</feature>
<dbReference type="EMBL" id="CP019343">
    <property type="protein sequence ID" value="ARN72770.1"/>
    <property type="molecule type" value="Genomic_DNA"/>
</dbReference>
<feature type="transmembrane region" description="Helical" evidence="4">
    <location>
        <begin position="245"/>
        <end position="270"/>
    </location>
</feature>
<dbReference type="RefSeq" id="WP_085756859.1">
    <property type="nucleotide sequence ID" value="NZ_CP019343.1"/>
</dbReference>
<proteinExistence type="predicted"/>